<feature type="region of interest" description="Disordered" evidence="1">
    <location>
        <begin position="13"/>
        <end position="42"/>
    </location>
</feature>
<dbReference type="WBParaSite" id="GPUH_0000528901-mRNA-1">
    <property type="protein sequence ID" value="GPUH_0000528901-mRNA-1"/>
    <property type="gene ID" value="GPUH_0000528901"/>
</dbReference>
<name>A0A183D991_9BILA</name>
<sequence length="68" mass="7495">LLTTYYDRIRVDQKDLPKKPDTGTTDPTEAMSTKATEPTKAASSLSPSYVRATIATVIGTFLICSYRH</sequence>
<organism evidence="2">
    <name type="scientific">Gongylonema pulchrum</name>
    <dbReference type="NCBI Taxonomy" id="637853"/>
    <lineage>
        <taxon>Eukaryota</taxon>
        <taxon>Metazoa</taxon>
        <taxon>Ecdysozoa</taxon>
        <taxon>Nematoda</taxon>
        <taxon>Chromadorea</taxon>
        <taxon>Rhabditida</taxon>
        <taxon>Spirurina</taxon>
        <taxon>Spiruromorpha</taxon>
        <taxon>Spiruroidea</taxon>
        <taxon>Gongylonematidae</taxon>
        <taxon>Gongylonema</taxon>
    </lineage>
</organism>
<accession>A0A183D991</accession>
<proteinExistence type="predicted"/>
<evidence type="ECO:0000313" key="2">
    <source>
        <dbReference type="WBParaSite" id="GPUH_0000528901-mRNA-1"/>
    </source>
</evidence>
<reference evidence="2" key="1">
    <citation type="submission" date="2016-06" db="UniProtKB">
        <authorList>
            <consortium name="WormBaseParasite"/>
        </authorList>
    </citation>
    <scope>IDENTIFICATION</scope>
</reference>
<protein>
    <submittedName>
        <fullName evidence="2">Variant surface glycoprotein</fullName>
    </submittedName>
</protein>
<dbReference type="AlphaFoldDB" id="A0A183D991"/>
<evidence type="ECO:0000256" key="1">
    <source>
        <dbReference type="SAM" id="MobiDB-lite"/>
    </source>
</evidence>
<feature type="compositionally biased region" description="Polar residues" evidence="1">
    <location>
        <begin position="30"/>
        <end position="42"/>
    </location>
</feature>